<organism evidence="1 2">
    <name type="scientific">Heligmosomoides polygyrus</name>
    <name type="common">Parasitic roundworm</name>
    <dbReference type="NCBI Taxonomy" id="6339"/>
    <lineage>
        <taxon>Eukaryota</taxon>
        <taxon>Metazoa</taxon>
        <taxon>Ecdysozoa</taxon>
        <taxon>Nematoda</taxon>
        <taxon>Chromadorea</taxon>
        <taxon>Rhabditida</taxon>
        <taxon>Rhabditina</taxon>
        <taxon>Rhabditomorpha</taxon>
        <taxon>Strongyloidea</taxon>
        <taxon>Heligmosomidae</taxon>
        <taxon>Heligmosomoides</taxon>
    </lineage>
</organism>
<proteinExistence type="predicted"/>
<reference evidence="2" key="1">
    <citation type="submission" date="2019-09" db="UniProtKB">
        <authorList>
            <consortium name="WormBaseParasite"/>
        </authorList>
    </citation>
    <scope>IDENTIFICATION</scope>
</reference>
<accession>A0A183G8F1</accession>
<protein>
    <submittedName>
        <fullName evidence="2">Secreted protein</fullName>
    </submittedName>
</protein>
<evidence type="ECO:0000313" key="2">
    <source>
        <dbReference type="WBParaSite" id="HPBE_0001814001-mRNA-1"/>
    </source>
</evidence>
<dbReference type="AlphaFoldDB" id="A0A183G8F1"/>
<evidence type="ECO:0000313" key="1">
    <source>
        <dbReference type="Proteomes" id="UP000050761"/>
    </source>
</evidence>
<dbReference type="Proteomes" id="UP000050761">
    <property type="component" value="Unassembled WGS sequence"/>
</dbReference>
<keyword evidence="1" id="KW-1185">Reference proteome</keyword>
<sequence>LSSSKATASLHSVFLSGVRTADVRCYVCTTIDAAALLKELTDHNWLRWLENVRHAPYSKQCEDDFQVCAIQLFHFHVFSSFNSVVINSYELGYDCLKCPFKNGNSMANILPINIVVLFDFLDTSLKASYVILQFFCQLSLQMCA</sequence>
<dbReference type="WBParaSite" id="HPBE_0001814001-mRNA-1">
    <property type="protein sequence ID" value="HPBE_0001814001-mRNA-1"/>
    <property type="gene ID" value="HPBE_0001814001"/>
</dbReference>
<name>A0A183G8F1_HELPZ</name>